<dbReference type="Proteomes" id="UP001292094">
    <property type="component" value="Unassembled WGS sequence"/>
</dbReference>
<comment type="caution">
    <text evidence="1">The sequence shown here is derived from an EMBL/GenBank/DDBJ whole genome shotgun (WGS) entry which is preliminary data.</text>
</comment>
<keyword evidence="2" id="KW-1185">Reference proteome</keyword>
<reference evidence="1" key="1">
    <citation type="submission" date="2023-11" db="EMBL/GenBank/DDBJ databases">
        <title>Genome assemblies of two species of porcelain crab, Petrolisthes cinctipes and Petrolisthes manimaculis (Anomura: Porcellanidae).</title>
        <authorList>
            <person name="Angst P."/>
        </authorList>
    </citation>
    <scope>NUCLEOTIDE SEQUENCE</scope>
    <source>
        <strain evidence="1">PB745_02</strain>
        <tissue evidence="1">Gill</tissue>
    </source>
</reference>
<protein>
    <submittedName>
        <fullName evidence="1">Uncharacterized protein</fullName>
    </submittedName>
</protein>
<name>A0AAE1PJG0_9EUCA</name>
<evidence type="ECO:0000313" key="2">
    <source>
        <dbReference type="Proteomes" id="UP001292094"/>
    </source>
</evidence>
<sequence>MPGSSEGLMVRCVCGGTSALNLSFMRFHTLRLELQGDGGGGGGGGMVERVKLVVWSGVEGEMLVVWSGEGDGGGGMVERVTVVVWCDVRVDGVVWCGVVWCSSGGGEEGDAGTGREMGVCVGCGGDADGINNDVDTG</sequence>
<dbReference type="AlphaFoldDB" id="A0AAE1PJG0"/>
<accession>A0AAE1PJG0</accession>
<gene>
    <name evidence="1" type="ORF">Pmani_019170</name>
</gene>
<organism evidence="1 2">
    <name type="scientific">Petrolisthes manimaculis</name>
    <dbReference type="NCBI Taxonomy" id="1843537"/>
    <lineage>
        <taxon>Eukaryota</taxon>
        <taxon>Metazoa</taxon>
        <taxon>Ecdysozoa</taxon>
        <taxon>Arthropoda</taxon>
        <taxon>Crustacea</taxon>
        <taxon>Multicrustacea</taxon>
        <taxon>Malacostraca</taxon>
        <taxon>Eumalacostraca</taxon>
        <taxon>Eucarida</taxon>
        <taxon>Decapoda</taxon>
        <taxon>Pleocyemata</taxon>
        <taxon>Anomura</taxon>
        <taxon>Galatheoidea</taxon>
        <taxon>Porcellanidae</taxon>
        <taxon>Petrolisthes</taxon>
    </lineage>
</organism>
<proteinExistence type="predicted"/>
<dbReference type="EMBL" id="JAWZYT010001785">
    <property type="protein sequence ID" value="KAK4309188.1"/>
    <property type="molecule type" value="Genomic_DNA"/>
</dbReference>
<evidence type="ECO:0000313" key="1">
    <source>
        <dbReference type="EMBL" id="KAK4309188.1"/>
    </source>
</evidence>